<accession>A0ABD2J6W4</accession>
<keyword evidence="3" id="KW-1185">Reference proteome</keyword>
<sequence>MAGSHFGAEPNVPLLLPAPGISEVVTGDETSSRPINRFRPILYTEGELDKTDLGQPPSRENPHPFDPSTLPPTHSRNPTPYANHYSLTLQMMLELGVNLFEVCQAPKIGCALLRRLDPESDVKAKIFWLVKRCGVPEADIGLYLSRNPYFLLQSFDDWKARLDYLQFHRFSRRQNCQTCRGQYSYWMNSPQERIDAR</sequence>
<evidence type="ECO:0000256" key="1">
    <source>
        <dbReference type="SAM" id="MobiDB-lite"/>
    </source>
</evidence>
<organism evidence="2 3">
    <name type="scientific">Heterodera trifolii</name>
    <dbReference type="NCBI Taxonomy" id="157864"/>
    <lineage>
        <taxon>Eukaryota</taxon>
        <taxon>Metazoa</taxon>
        <taxon>Ecdysozoa</taxon>
        <taxon>Nematoda</taxon>
        <taxon>Chromadorea</taxon>
        <taxon>Rhabditida</taxon>
        <taxon>Tylenchina</taxon>
        <taxon>Tylenchomorpha</taxon>
        <taxon>Tylenchoidea</taxon>
        <taxon>Heteroderidae</taxon>
        <taxon>Heteroderinae</taxon>
        <taxon>Heterodera</taxon>
    </lineage>
</organism>
<dbReference type="Gene3D" id="1.25.70.10">
    <property type="entry name" value="Transcription termination factor 3, mitochondrial"/>
    <property type="match status" value="1"/>
</dbReference>
<dbReference type="AlphaFoldDB" id="A0ABD2J6W4"/>
<protein>
    <submittedName>
        <fullName evidence="2">Uncharacterized protein</fullName>
    </submittedName>
</protein>
<reference evidence="2 3" key="1">
    <citation type="submission" date="2024-10" db="EMBL/GenBank/DDBJ databases">
        <authorList>
            <person name="Kim D."/>
        </authorList>
    </citation>
    <scope>NUCLEOTIDE SEQUENCE [LARGE SCALE GENOMIC DNA]</scope>
    <source>
        <strain evidence="2">BH-2024</strain>
    </source>
</reference>
<feature type="region of interest" description="Disordered" evidence="1">
    <location>
        <begin position="46"/>
        <end position="79"/>
    </location>
</feature>
<evidence type="ECO:0000313" key="3">
    <source>
        <dbReference type="Proteomes" id="UP001620626"/>
    </source>
</evidence>
<dbReference type="Proteomes" id="UP001620626">
    <property type="component" value="Unassembled WGS sequence"/>
</dbReference>
<evidence type="ECO:0000313" key="2">
    <source>
        <dbReference type="EMBL" id="KAL3084918.1"/>
    </source>
</evidence>
<name>A0ABD2J6W4_9BILA</name>
<gene>
    <name evidence="2" type="ORF">niasHT_035806</name>
</gene>
<comment type="caution">
    <text evidence="2">The sequence shown here is derived from an EMBL/GenBank/DDBJ whole genome shotgun (WGS) entry which is preliminary data.</text>
</comment>
<dbReference type="EMBL" id="JBICBT010001065">
    <property type="protein sequence ID" value="KAL3084918.1"/>
    <property type="molecule type" value="Genomic_DNA"/>
</dbReference>
<proteinExistence type="predicted"/>
<dbReference type="InterPro" id="IPR038538">
    <property type="entry name" value="MTERF_sf"/>
</dbReference>